<gene>
    <name evidence="2" type="ORF">CON36_37080</name>
</gene>
<comment type="similarity">
    <text evidence="1">Belongs to the UPF0398 family.</text>
</comment>
<evidence type="ECO:0000313" key="2">
    <source>
        <dbReference type="EMBL" id="PDZ93833.1"/>
    </source>
</evidence>
<evidence type="ECO:0000256" key="1">
    <source>
        <dbReference type="HAMAP-Rule" id="MF_01575"/>
    </source>
</evidence>
<dbReference type="AlphaFoldDB" id="A0A9X6SS10"/>
<evidence type="ECO:0000313" key="3">
    <source>
        <dbReference type="Proteomes" id="UP000219922"/>
    </source>
</evidence>
<proteinExistence type="inferred from homology"/>
<dbReference type="InterPro" id="IPR010697">
    <property type="entry name" value="YspA"/>
</dbReference>
<dbReference type="Gene3D" id="3.40.50.450">
    <property type="match status" value="1"/>
</dbReference>
<protein>
    <recommendedName>
        <fullName evidence="1">UPF0398 protein CON36_37080</fullName>
    </recommendedName>
</protein>
<sequence length="187" mass="22142">MVRRLLVSGYKSSELGIFKKDHPGIHIIKTAIERKLRELLDENVLEWVIVSGQVGVEHYVCEVVFQLQLDYPELKLAILPPFLNQEERWNEETKEYYNFILEQADFVKSITDRNYEGPWQFKAKNKFLLDNTDGLLLVYDDEKEGSPQFLKREADERMKDGYSFFIINAYDLQAIAENIQEEQRTDW</sequence>
<dbReference type="PANTHER" id="PTHR38440">
    <property type="entry name" value="UPF0398 PROTEIN YPSA"/>
    <property type="match status" value="1"/>
</dbReference>
<dbReference type="Proteomes" id="UP000219922">
    <property type="component" value="Unassembled WGS sequence"/>
</dbReference>
<dbReference type="PIRSF" id="PIRSF021290">
    <property type="entry name" value="DUF1273"/>
    <property type="match status" value="1"/>
</dbReference>
<organism evidence="2 3">
    <name type="scientific">Bacillus cereus</name>
    <dbReference type="NCBI Taxonomy" id="1396"/>
    <lineage>
        <taxon>Bacteria</taxon>
        <taxon>Bacillati</taxon>
        <taxon>Bacillota</taxon>
        <taxon>Bacilli</taxon>
        <taxon>Bacillales</taxon>
        <taxon>Bacillaceae</taxon>
        <taxon>Bacillus</taxon>
        <taxon>Bacillus cereus group</taxon>
    </lineage>
</organism>
<dbReference type="SUPFAM" id="SSF102405">
    <property type="entry name" value="MCP/YpsA-like"/>
    <property type="match status" value="1"/>
</dbReference>
<name>A0A9X6SS10_BACCE</name>
<dbReference type="EMBL" id="NVMX01000369">
    <property type="protein sequence ID" value="PDZ93833.1"/>
    <property type="molecule type" value="Genomic_DNA"/>
</dbReference>
<dbReference type="HAMAP" id="MF_01575">
    <property type="entry name" value="UPF0398"/>
    <property type="match status" value="1"/>
</dbReference>
<dbReference type="RefSeq" id="WP_098007504.1">
    <property type="nucleotide sequence ID" value="NZ_NUJB01000036.1"/>
</dbReference>
<dbReference type="PANTHER" id="PTHR38440:SF1">
    <property type="entry name" value="UPF0398 PROTEIN SPR0331"/>
    <property type="match status" value="1"/>
</dbReference>
<comment type="caution">
    <text evidence="2">The sequence shown here is derived from an EMBL/GenBank/DDBJ whole genome shotgun (WGS) entry which is preliminary data.</text>
</comment>
<accession>A0A9X6SS10</accession>
<reference evidence="2 3" key="1">
    <citation type="submission" date="2017-09" db="EMBL/GenBank/DDBJ databases">
        <title>Large-scale bioinformatics analysis of Bacillus genomes uncovers conserved roles of natural products in bacterial physiology.</title>
        <authorList>
            <consortium name="Agbiome Team Llc"/>
            <person name="Bleich R.M."/>
            <person name="Grubbs K.J."/>
            <person name="Santa Maria K.C."/>
            <person name="Allen S.E."/>
            <person name="Farag S."/>
            <person name="Shank E.A."/>
            <person name="Bowers A."/>
        </authorList>
    </citation>
    <scope>NUCLEOTIDE SEQUENCE [LARGE SCALE GENOMIC DNA]</scope>
    <source>
        <strain evidence="2 3">AFS092789</strain>
    </source>
</reference>
<dbReference type="NCBIfam" id="NF010181">
    <property type="entry name" value="PRK13660.1"/>
    <property type="match status" value="1"/>
</dbReference>
<dbReference type="Pfam" id="PF06908">
    <property type="entry name" value="YpsA"/>
    <property type="match status" value="1"/>
</dbReference>